<keyword evidence="4 5" id="KW-0472">Membrane</keyword>
<feature type="transmembrane region" description="Helical" evidence="5">
    <location>
        <begin position="49"/>
        <end position="67"/>
    </location>
</feature>
<dbReference type="Pfam" id="PF09685">
    <property type="entry name" value="MamF_MmsF"/>
    <property type="match status" value="1"/>
</dbReference>
<dbReference type="AlphaFoldDB" id="A0A5S3PQL2"/>
<sequence length="104" mass="11112">MEQSTIDEGKTMAIIAYVTLLGTLIAWFMNKDKNNEFAKFHIGQALRAWIAGIIISIVSGVLVMVTGIGALSYLSYAGWVLAILGLINAANGKMEKVPLVGDIG</sequence>
<gene>
    <name evidence="6" type="ORF">FEE95_11125</name>
</gene>
<dbReference type="InterPro" id="IPR019109">
    <property type="entry name" value="MamF_MmsF"/>
</dbReference>
<comment type="caution">
    <text evidence="6">The sequence shown here is derived from an EMBL/GenBank/DDBJ whole genome shotgun (WGS) entry which is preliminary data.</text>
</comment>
<comment type="subcellular location">
    <subcellularLocation>
        <location evidence="1">Membrane</location>
        <topology evidence="1">Multi-pass membrane protein</topology>
    </subcellularLocation>
</comment>
<accession>A0A5S3PQL2</accession>
<dbReference type="RefSeq" id="WP_138658021.1">
    <property type="nucleotide sequence ID" value="NZ_VATY01000002.1"/>
</dbReference>
<keyword evidence="7" id="KW-1185">Reference proteome</keyword>
<evidence type="ECO:0000313" key="6">
    <source>
        <dbReference type="EMBL" id="TMM57037.1"/>
    </source>
</evidence>
<dbReference type="Proteomes" id="UP000310314">
    <property type="component" value="Unassembled WGS sequence"/>
</dbReference>
<feature type="transmembrane region" description="Helical" evidence="5">
    <location>
        <begin position="12"/>
        <end position="29"/>
    </location>
</feature>
<evidence type="ECO:0000256" key="3">
    <source>
        <dbReference type="ARBA" id="ARBA00022989"/>
    </source>
</evidence>
<feature type="transmembrane region" description="Helical" evidence="5">
    <location>
        <begin position="73"/>
        <end position="90"/>
    </location>
</feature>
<evidence type="ECO:0000256" key="2">
    <source>
        <dbReference type="ARBA" id="ARBA00022692"/>
    </source>
</evidence>
<evidence type="ECO:0000313" key="7">
    <source>
        <dbReference type="Proteomes" id="UP000310314"/>
    </source>
</evidence>
<name>A0A5S3PQL2_9FLAO</name>
<evidence type="ECO:0000256" key="1">
    <source>
        <dbReference type="ARBA" id="ARBA00004141"/>
    </source>
</evidence>
<evidence type="ECO:0000256" key="5">
    <source>
        <dbReference type="SAM" id="Phobius"/>
    </source>
</evidence>
<keyword evidence="2 5" id="KW-0812">Transmembrane</keyword>
<reference evidence="6 7" key="1">
    <citation type="submission" date="2019-05" db="EMBL/GenBank/DDBJ databases">
        <authorList>
            <person name="Zhang J.-Y."/>
            <person name="Feg X."/>
            <person name="Du Z.-J."/>
        </authorList>
    </citation>
    <scope>NUCLEOTIDE SEQUENCE [LARGE SCALE GENOMIC DNA]</scope>
    <source>
        <strain evidence="6 7">RZ26</strain>
    </source>
</reference>
<evidence type="ECO:0000256" key="4">
    <source>
        <dbReference type="ARBA" id="ARBA00023136"/>
    </source>
</evidence>
<protein>
    <submittedName>
        <fullName evidence="6">DUF4870 domain-containing protein</fullName>
    </submittedName>
</protein>
<dbReference type="OrthoDB" id="6400719at2"/>
<dbReference type="EMBL" id="VATY01000002">
    <property type="protein sequence ID" value="TMM57037.1"/>
    <property type="molecule type" value="Genomic_DNA"/>
</dbReference>
<organism evidence="6 7">
    <name type="scientific">Maribacter algarum</name>
    <name type="common">ex Zhang et al. 2020</name>
    <dbReference type="NCBI Taxonomy" id="2578118"/>
    <lineage>
        <taxon>Bacteria</taxon>
        <taxon>Pseudomonadati</taxon>
        <taxon>Bacteroidota</taxon>
        <taxon>Flavobacteriia</taxon>
        <taxon>Flavobacteriales</taxon>
        <taxon>Flavobacteriaceae</taxon>
        <taxon>Maribacter</taxon>
    </lineage>
</organism>
<proteinExistence type="predicted"/>
<keyword evidence="3 5" id="KW-1133">Transmembrane helix</keyword>